<gene>
    <name evidence="7" type="ORF">TUBRATIS_16160</name>
</gene>
<keyword evidence="8" id="KW-1185">Reference proteome</keyword>
<comment type="catalytic activity">
    <reaction evidence="6">
        <text>a D-aminoacyl-tRNA + H2O = a tRNA + a D-alpha-amino acid + H(+)</text>
        <dbReference type="Rhea" id="RHEA:13953"/>
        <dbReference type="Rhea" id="RHEA-COMP:10123"/>
        <dbReference type="Rhea" id="RHEA-COMP:10124"/>
        <dbReference type="ChEBI" id="CHEBI:15377"/>
        <dbReference type="ChEBI" id="CHEBI:15378"/>
        <dbReference type="ChEBI" id="CHEBI:59871"/>
        <dbReference type="ChEBI" id="CHEBI:78442"/>
        <dbReference type="ChEBI" id="CHEBI:79333"/>
        <dbReference type="EC" id="3.1.1.96"/>
    </reaction>
</comment>
<reference evidence="7 8" key="1">
    <citation type="submission" date="2018-10" db="EMBL/GenBank/DDBJ databases">
        <title>Draft genome sequence of the microsporidian Tubulinosema ratisbonensis.</title>
        <authorList>
            <person name="Polonais V."/>
            <person name="Peyretaillade E."/>
            <person name="Niehus S."/>
            <person name="Wawrzyniak I."/>
            <person name="Franchet A."/>
            <person name="Gaspin C."/>
            <person name="Reichstadt M."/>
            <person name="Belser C."/>
            <person name="Labadie K."/>
            <person name="Delbac F."/>
            <person name="Ferrandon D."/>
        </authorList>
    </citation>
    <scope>NUCLEOTIDE SEQUENCE [LARGE SCALE GENOMIC DNA]</scope>
    <source>
        <strain evidence="7 8">Franzen</strain>
    </source>
</reference>
<accession>A0A437ALN1</accession>
<dbReference type="STRING" id="291195.A0A437ALN1"/>
<dbReference type="GO" id="GO:0005737">
    <property type="term" value="C:cytoplasm"/>
    <property type="evidence" value="ECO:0007669"/>
    <property type="project" value="InterPro"/>
</dbReference>
<proteinExistence type="inferred from homology"/>
<dbReference type="Proteomes" id="UP000282876">
    <property type="component" value="Unassembled WGS sequence"/>
</dbReference>
<name>A0A437ALN1_9MICR</name>
<dbReference type="EMBL" id="RCSS01000374">
    <property type="protein sequence ID" value="RVD91896.1"/>
    <property type="molecule type" value="Genomic_DNA"/>
</dbReference>
<dbReference type="InterPro" id="IPR023509">
    <property type="entry name" value="DTD-like_sf"/>
</dbReference>
<dbReference type="Gene3D" id="3.50.80.10">
    <property type="entry name" value="D-tyrosyl-tRNA(Tyr) deacylase"/>
    <property type="match status" value="1"/>
</dbReference>
<organism evidence="7 8">
    <name type="scientific">Tubulinosema ratisbonensis</name>
    <dbReference type="NCBI Taxonomy" id="291195"/>
    <lineage>
        <taxon>Eukaryota</taxon>
        <taxon>Fungi</taxon>
        <taxon>Fungi incertae sedis</taxon>
        <taxon>Microsporidia</taxon>
        <taxon>Tubulinosematoidea</taxon>
        <taxon>Tubulinosematidae</taxon>
        <taxon>Tubulinosema</taxon>
    </lineage>
</organism>
<evidence type="ECO:0000313" key="8">
    <source>
        <dbReference type="Proteomes" id="UP000282876"/>
    </source>
</evidence>
<dbReference type="VEuPathDB" id="MicrosporidiaDB:TUBRATIS_16160"/>
<dbReference type="PANTHER" id="PTHR10472">
    <property type="entry name" value="D-TYROSYL-TRNA TYR DEACYLASE"/>
    <property type="match status" value="1"/>
</dbReference>
<dbReference type="EC" id="3.1.1.96" evidence="2"/>
<dbReference type="GO" id="GO:0051500">
    <property type="term" value="F:D-tyrosyl-tRNA(Tyr) deacylase activity"/>
    <property type="evidence" value="ECO:0007669"/>
    <property type="project" value="TreeGrafter"/>
</dbReference>
<comment type="catalytic activity">
    <reaction evidence="5">
        <text>glycyl-tRNA(Ala) + H2O = tRNA(Ala) + glycine + H(+)</text>
        <dbReference type="Rhea" id="RHEA:53744"/>
        <dbReference type="Rhea" id="RHEA-COMP:9657"/>
        <dbReference type="Rhea" id="RHEA-COMP:13640"/>
        <dbReference type="ChEBI" id="CHEBI:15377"/>
        <dbReference type="ChEBI" id="CHEBI:15378"/>
        <dbReference type="ChEBI" id="CHEBI:57305"/>
        <dbReference type="ChEBI" id="CHEBI:78442"/>
        <dbReference type="ChEBI" id="CHEBI:78522"/>
        <dbReference type="EC" id="3.1.1.96"/>
    </reaction>
</comment>
<evidence type="ECO:0000313" key="7">
    <source>
        <dbReference type="EMBL" id="RVD91896.1"/>
    </source>
</evidence>
<evidence type="ECO:0000256" key="1">
    <source>
        <dbReference type="ARBA" id="ARBA00009673"/>
    </source>
</evidence>
<dbReference type="InterPro" id="IPR003732">
    <property type="entry name" value="Daa-tRNA_deacyls_DTD"/>
</dbReference>
<sequence>MKLTIQRVKYAKVFKDEELISESKFGYLLLVCFKRGESDNLVKIAKKTLSYKLFDNWTKNIQEIEGDIMVLSQFTLTGKIKGTKPSFHESEEHFLAKNKFTEFIKILKENYFTNKVFSGIFGFKLEIETKLDGPCTIQLEIN</sequence>
<dbReference type="PANTHER" id="PTHR10472:SF5">
    <property type="entry name" value="D-AMINOACYL-TRNA DEACYLASE 1"/>
    <property type="match status" value="1"/>
</dbReference>
<comment type="caution">
    <text evidence="7">The sequence shown here is derived from an EMBL/GenBank/DDBJ whole genome shotgun (WGS) entry which is preliminary data.</text>
</comment>
<evidence type="ECO:0000256" key="6">
    <source>
        <dbReference type="ARBA" id="ARBA00048018"/>
    </source>
</evidence>
<dbReference type="Pfam" id="PF02580">
    <property type="entry name" value="Tyr_Deacylase"/>
    <property type="match status" value="1"/>
</dbReference>
<evidence type="ECO:0000256" key="5">
    <source>
        <dbReference type="ARBA" id="ARBA00047676"/>
    </source>
</evidence>
<evidence type="ECO:0000256" key="3">
    <source>
        <dbReference type="ARBA" id="ARBA00020007"/>
    </source>
</evidence>
<protein>
    <recommendedName>
        <fullName evidence="3">D-aminoacyl-tRNA deacylase</fullName>
        <ecNumber evidence="2">3.1.1.96</ecNumber>
    </recommendedName>
    <alternativeName>
        <fullName evidence="4">Gly-tRNA(Ala) deacylase</fullName>
    </alternativeName>
</protein>
<dbReference type="AlphaFoldDB" id="A0A437ALN1"/>
<evidence type="ECO:0000256" key="4">
    <source>
        <dbReference type="ARBA" id="ARBA00032747"/>
    </source>
</evidence>
<dbReference type="SUPFAM" id="SSF69500">
    <property type="entry name" value="DTD-like"/>
    <property type="match status" value="1"/>
</dbReference>
<comment type="similarity">
    <text evidence="1">Belongs to the DTD family.</text>
</comment>
<dbReference type="OrthoDB" id="275783at2759"/>
<evidence type="ECO:0000256" key="2">
    <source>
        <dbReference type="ARBA" id="ARBA00013056"/>
    </source>
</evidence>